<keyword evidence="5" id="KW-1185">Reference proteome</keyword>
<dbReference type="InterPro" id="IPR012893">
    <property type="entry name" value="HipA-like_C"/>
</dbReference>
<reference evidence="4 5" key="1">
    <citation type="submission" date="2015-10" db="EMBL/GenBank/DDBJ databases">
        <title>Erysipelothrix larvae sp. LV19 isolated from the larval gut of the rhinoceros beetle, Trypoxylus dichotomus.</title>
        <authorList>
            <person name="Lim S."/>
            <person name="Kim B.-C."/>
        </authorList>
    </citation>
    <scope>NUCLEOTIDE SEQUENCE [LARGE SCALE GENOMIC DNA]</scope>
    <source>
        <strain evidence="4 5">LV19</strain>
    </source>
</reference>
<name>A0A0X8H1T1_9FIRM</name>
<dbReference type="Gene3D" id="1.10.1070.20">
    <property type="match status" value="1"/>
</dbReference>
<evidence type="ECO:0000259" key="3">
    <source>
        <dbReference type="Pfam" id="PF07804"/>
    </source>
</evidence>
<dbReference type="GO" id="GO:0016301">
    <property type="term" value="F:kinase activity"/>
    <property type="evidence" value="ECO:0007669"/>
    <property type="project" value="UniProtKB-KW"/>
</dbReference>
<dbReference type="RefSeq" id="WP_067634187.1">
    <property type="nucleotide sequence ID" value="NZ_CP013213.1"/>
</dbReference>
<dbReference type="EMBL" id="CP013213">
    <property type="protein sequence ID" value="AMC94445.1"/>
    <property type="molecule type" value="Genomic_DNA"/>
</dbReference>
<organism evidence="4 5">
    <name type="scientific">Erysipelothrix larvae</name>
    <dbReference type="NCBI Taxonomy" id="1514105"/>
    <lineage>
        <taxon>Bacteria</taxon>
        <taxon>Bacillati</taxon>
        <taxon>Bacillota</taxon>
        <taxon>Erysipelotrichia</taxon>
        <taxon>Erysipelotrichales</taxon>
        <taxon>Erysipelotrichaceae</taxon>
        <taxon>Erysipelothrix</taxon>
    </lineage>
</organism>
<keyword evidence="2" id="KW-0418">Kinase</keyword>
<gene>
    <name evidence="4" type="ORF">AOC36_10815</name>
</gene>
<protein>
    <recommendedName>
        <fullName evidence="3">HipA-like C-terminal domain-containing protein</fullName>
    </recommendedName>
</protein>
<dbReference type="AlphaFoldDB" id="A0A0X8H1T1"/>
<keyword evidence="1" id="KW-0808">Transferase</keyword>
<accession>A0A0X8H1T1</accession>
<evidence type="ECO:0000256" key="2">
    <source>
        <dbReference type="ARBA" id="ARBA00022777"/>
    </source>
</evidence>
<dbReference type="Proteomes" id="UP000063781">
    <property type="component" value="Chromosome"/>
</dbReference>
<evidence type="ECO:0000256" key="1">
    <source>
        <dbReference type="ARBA" id="ARBA00022679"/>
    </source>
</evidence>
<sequence length="97" mass="11389">MVFNIMCRNQDDHVENISFVKDRRGTWSLFPAYDVTIAYNPNGTWTAMHQMVINGKRSQFNIEDLLQSARAMNISQHHALRIIEEVKQATMRWSEFS</sequence>
<dbReference type="Pfam" id="PF07804">
    <property type="entry name" value="HipA_C"/>
    <property type="match status" value="1"/>
</dbReference>
<proteinExistence type="predicted"/>
<dbReference type="KEGG" id="erl:AOC36_10815"/>
<evidence type="ECO:0000313" key="4">
    <source>
        <dbReference type="EMBL" id="AMC94445.1"/>
    </source>
</evidence>
<feature type="domain" description="HipA-like C-terminal" evidence="3">
    <location>
        <begin position="1"/>
        <end position="93"/>
    </location>
</feature>
<evidence type="ECO:0000313" key="5">
    <source>
        <dbReference type="Proteomes" id="UP000063781"/>
    </source>
</evidence>
<dbReference type="STRING" id="1514105.AOC36_10815"/>